<keyword evidence="3" id="KW-1185">Reference proteome</keyword>
<dbReference type="PROSITE" id="PS52045">
    <property type="entry name" value="NEPROSIN_PEP_CD"/>
    <property type="match status" value="1"/>
</dbReference>
<gene>
    <name evidence="2" type="ORF">ANE_LOCUS27596</name>
</gene>
<feature type="domain" description="Neprosin PEP catalytic" evidence="1">
    <location>
        <begin position="1"/>
        <end position="118"/>
    </location>
</feature>
<proteinExistence type="predicted"/>
<organism evidence="2 3">
    <name type="scientific">Arabis nemorensis</name>
    <dbReference type="NCBI Taxonomy" id="586526"/>
    <lineage>
        <taxon>Eukaryota</taxon>
        <taxon>Viridiplantae</taxon>
        <taxon>Streptophyta</taxon>
        <taxon>Embryophyta</taxon>
        <taxon>Tracheophyta</taxon>
        <taxon>Spermatophyta</taxon>
        <taxon>Magnoliopsida</taxon>
        <taxon>eudicotyledons</taxon>
        <taxon>Gunneridae</taxon>
        <taxon>Pentapetalae</taxon>
        <taxon>rosids</taxon>
        <taxon>malvids</taxon>
        <taxon>Brassicales</taxon>
        <taxon>Brassicaceae</taxon>
        <taxon>Arabideae</taxon>
        <taxon>Arabis</taxon>
    </lineage>
</organism>
<dbReference type="Pfam" id="PF03080">
    <property type="entry name" value="Neprosin"/>
    <property type="match status" value="1"/>
</dbReference>
<name>A0A565CU89_9BRAS</name>
<dbReference type="InterPro" id="IPR004314">
    <property type="entry name" value="Neprosin"/>
</dbReference>
<dbReference type="AlphaFoldDB" id="A0A565CU89"/>
<comment type="caution">
    <text evidence="2">The sequence shown here is derived from an EMBL/GenBank/DDBJ whole genome shotgun (WGS) entry which is preliminary data.</text>
</comment>
<dbReference type="OrthoDB" id="1858978at2759"/>
<dbReference type="Proteomes" id="UP000489600">
    <property type="component" value="Unassembled WGS sequence"/>
</dbReference>
<dbReference type="EMBL" id="CABITT030000008">
    <property type="protein sequence ID" value="VVB17152.1"/>
    <property type="molecule type" value="Genomic_DNA"/>
</dbReference>
<dbReference type="PANTHER" id="PTHR31589">
    <property type="entry name" value="PROTEIN, PUTATIVE (DUF239)-RELATED-RELATED"/>
    <property type="match status" value="1"/>
</dbReference>
<evidence type="ECO:0000259" key="1">
    <source>
        <dbReference type="PROSITE" id="PS52045"/>
    </source>
</evidence>
<evidence type="ECO:0000313" key="2">
    <source>
        <dbReference type="EMBL" id="VVB17152.1"/>
    </source>
</evidence>
<evidence type="ECO:0000313" key="3">
    <source>
        <dbReference type="Proteomes" id="UP000489600"/>
    </source>
</evidence>
<dbReference type="InterPro" id="IPR053168">
    <property type="entry name" value="Glutamic_endopeptidase"/>
</dbReference>
<reference evidence="2" key="1">
    <citation type="submission" date="2019-07" db="EMBL/GenBank/DDBJ databases">
        <authorList>
            <person name="Dittberner H."/>
        </authorList>
    </citation>
    <scope>NUCLEOTIDE SEQUENCE [LARGE SCALE GENOMIC DNA]</scope>
</reference>
<dbReference type="Gene3D" id="3.90.1320.10">
    <property type="entry name" value="Outer-capsid protein sigma 3, large lobe"/>
    <property type="match status" value="1"/>
</dbReference>
<sequence length="118" mass="13389">MLNGSGSSRGRGQYYIGAISHINVWNPSGVQAADYTSAQIWLLGELSDVFESKEAGWMVNPKVFGDNCTRLFTYWTVKRCIQENRLFRPLMLRLRANKYSFIPTLHDQYDMTDTGTGG</sequence>
<protein>
    <recommendedName>
        <fullName evidence="1">Neprosin PEP catalytic domain-containing protein</fullName>
    </recommendedName>
</protein>
<accession>A0A565CU89</accession>
<dbReference type="PANTHER" id="PTHR31589:SF2">
    <property type="entry name" value="ASLB (DUF239)-RELATED"/>
    <property type="match status" value="1"/>
</dbReference>